<keyword evidence="4" id="KW-0256">Endoplasmic reticulum</keyword>
<feature type="compositionally biased region" description="Polar residues" evidence="8">
    <location>
        <begin position="283"/>
        <end position="296"/>
    </location>
</feature>
<keyword evidence="7 9" id="KW-0472">Membrane</keyword>
<dbReference type="InterPro" id="IPR009617">
    <property type="entry name" value="Seipin"/>
</dbReference>
<dbReference type="AlphaFoldDB" id="A0A8C4R3A3"/>
<dbReference type="Ensembl" id="ENSEBUT00000024318.1">
    <property type="protein sequence ID" value="ENSEBUP00000023742.1"/>
    <property type="gene ID" value="ENSEBUG00000014621.1"/>
</dbReference>
<dbReference type="OMA" id="IFLLSWY"/>
<keyword evidence="3 9" id="KW-0812">Transmembrane</keyword>
<dbReference type="PANTHER" id="PTHR21212:SF0">
    <property type="entry name" value="SEIPIN"/>
    <property type="match status" value="1"/>
</dbReference>
<keyword evidence="6" id="KW-0443">Lipid metabolism</keyword>
<evidence type="ECO:0000256" key="1">
    <source>
        <dbReference type="ARBA" id="ARBA00004477"/>
    </source>
</evidence>
<feature type="compositionally biased region" description="Basic and acidic residues" evidence="8">
    <location>
        <begin position="301"/>
        <end position="334"/>
    </location>
</feature>
<proteinExistence type="predicted"/>
<evidence type="ECO:0000256" key="8">
    <source>
        <dbReference type="SAM" id="MobiDB-lite"/>
    </source>
</evidence>
<evidence type="ECO:0000256" key="4">
    <source>
        <dbReference type="ARBA" id="ARBA00022824"/>
    </source>
</evidence>
<dbReference type="GO" id="GO:0140042">
    <property type="term" value="P:lipid droplet formation"/>
    <property type="evidence" value="ECO:0007669"/>
    <property type="project" value="UniProtKB-ARBA"/>
</dbReference>
<reference evidence="10" key="1">
    <citation type="submission" date="2025-05" db="UniProtKB">
        <authorList>
            <consortium name="Ensembl"/>
        </authorList>
    </citation>
    <scope>IDENTIFICATION</scope>
</reference>
<protein>
    <recommendedName>
        <fullName evidence="2">Seipin</fullName>
    </recommendedName>
</protein>
<feature type="transmembrane region" description="Helical" evidence="9">
    <location>
        <begin position="31"/>
        <end position="56"/>
    </location>
</feature>
<evidence type="ECO:0000256" key="9">
    <source>
        <dbReference type="SAM" id="Phobius"/>
    </source>
</evidence>
<evidence type="ECO:0000256" key="7">
    <source>
        <dbReference type="ARBA" id="ARBA00023136"/>
    </source>
</evidence>
<feature type="region of interest" description="Disordered" evidence="8">
    <location>
        <begin position="283"/>
        <end position="371"/>
    </location>
</feature>
<comment type="subcellular location">
    <subcellularLocation>
        <location evidence="1">Endoplasmic reticulum membrane</location>
        <topology evidence="1">Multi-pass membrane protein</topology>
    </subcellularLocation>
</comment>
<dbReference type="Ensembl" id="ENSEBUT00000024300.1">
    <property type="protein sequence ID" value="ENSEBUP00000023724.1"/>
    <property type="gene ID" value="ENSEBUG00000014621.1"/>
</dbReference>
<evidence type="ECO:0000256" key="2">
    <source>
        <dbReference type="ARBA" id="ARBA00022064"/>
    </source>
</evidence>
<evidence type="ECO:0000256" key="5">
    <source>
        <dbReference type="ARBA" id="ARBA00022989"/>
    </source>
</evidence>
<dbReference type="CDD" id="cd23995">
    <property type="entry name" value="Seipin_BSCL2_like"/>
    <property type="match status" value="1"/>
</dbReference>
<dbReference type="GO" id="GO:0006629">
    <property type="term" value="P:lipid metabolic process"/>
    <property type="evidence" value="ECO:0007669"/>
    <property type="project" value="UniProtKB-KW"/>
</dbReference>
<name>A0A8C4R3A3_EPTBU</name>
<organism evidence="10 11">
    <name type="scientific">Eptatretus burgeri</name>
    <name type="common">Inshore hagfish</name>
    <dbReference type="NCBI Taxonomy" id="7764"/>
    <lineage>
        <taxon>Eukaryota</taxon>
        <taxon>Metazoa</taxon>
        <taxon>Chordata</taxon>
        <taxon>Craniata</taxon>
        <taxon>Vertebrata</taxon>
        <taxon>Cyclostomata</taxon>
        <taxon>Myxini</taxon>
        <taxon>Myxiniformes</taxon>
        <taxon>Myxinidae</taxon>
        <taxon>Eptatretinae</taxon>
        <taxon>Eptatretus</taxon>
    </lineage>
</organism>
<evidence type="ECO:0000313" key="11">
    <source>
        <dbReference type="Proteomes" id="UP000694388"/>
    </source>
</evidence>
<dbReference type="GeneTree" id="ENSGT00390000011639"/>
<dbReference type="Pfam" id="PF06775">
    <property type="entry name" value="Seipin"/>
    <property type="match status" value="1"/>
</dbReference>
<dbReference type="GO" id="GO:0005789">
    <property type="term" value="C:endoplasmic reticulum membrane"/>
    <property type="evidence" value="ECO:0007669"/>
    <property type="project" value="UniProtKB-SubCell"/>
</dbReference>
<evidence type="ECO:0000256" key="3">
    <source>
        <dbReference type="ARBA" id="ARBA00022692"/>
    </source>
</evidence>
<keyword evidence="5 9" id="KW-1133">Transmembrane helix</keyword>
<keyword evidence="11" id="KW-1185">Reference proteome</keyword>
<dbReference type="Proteomes" id="UP000694388">
    <property type="component" value="Unplaced"/>
</dbReference>
<accession>A0A8C4R3A3</accession>
<evidence type="ECO:0000313" key="10">
    <source>
        <dbReference type="Ensembl" id="ENSEBUP00000023724.1"/>
    </source>
</evidence>
<sequence>MVTDVTGLELGPLLLWLQEMVVIWGSKVRRAILQTCVVACMAALLLWISAFLYGAFYSSYMPAVSFATPVHFIFRSDCESRNELCSFPVANVSFLRDGRDKVLFPGTPYSITLDLDLPESLTNQQLGMFIVTMTTYANGGKALLTATKSAMLHYRSWLLQIMETLFFAPLFLTRLVEQKQLMEVLLFSNYQQDAYLPTIGAVIEIQIKRIEIYSAFLRVHAHFTGLRYLLYNYPFLSAVLGISSNFVFLTVLVLFSYLQWAWSTGENQPIRVQQVDIEEESELQYQDSQSSRTPIQGNDGWRVEGSETVSEPHGEEATWTREEVRIETLARREEPSEENVDAAKRLDNVDREEECEGDVVKSAPEQERVVT</sequence>
<evidence type="ECO:0000256" key="6">
    <source>
        <dbReference type="ARBA" id="ARBA00023098"/>
    </source>
</evidence>
<dbReference type="PANTHER" id="PTHR21212">
    <property type="entry name" value="BERNARDINELLI-SEIP CONGENITAL LIPODYSTROPHY 2 HOMOLOG BSCL2 PROTEIN"/>
    <property type="match status" value="1"/>
</dbReference>
<feature type="transmembrane region" description="Helical" evidence="9">
    <location>
        <begin position="235"/>
        <end position="258"/>
    </location>
</feature>